<protein>
    <submittedName>
        <fullName evidence="1">Uncharacterized protein</fullName>
    </submittedName>
</protein>
<gene>
    <name evidence="1" type="ORF">AVDCRST_MAG84-2465</name>
</gene>
<organism evidence="1">
    <name type="scientific">uncultured Microcoleus sp</name>
    <dbReference type="NCBI Taxonomy" id="259945"/>
    <lineage>
        <taxon>Bacteria</taxon>
        <taxon>Bacillati</taxon>
        <taxon>Cyanobacteriota</taxon>
        <taxon>Cyanophyceae</taxon>
        <taxon>Oscillatoriophycideae</taxon>
        <taxon>Oscillatoriales</taxon>
        <taxon>Microcoleaceae</taxon>
        <taxon>Microcoleus</taxon>
        <taxon>environmental samples</taxon>
    </lineage>
</organism>
<accession>A0A6J4LXS3</accession>
<dbReference type="AlphaFoldDB" id="A0A6J4LXS3"/>
<name>A0A6J4LXS3_9CYAN</name>
<reference evidence="1" key="1">
    <citation type="submission" date="2020-02" db="EMBL/GenBank/DDBJ databases">
        <authorList>
            <person name="Meier V. D."/>
        </authorList>
    </citation>
    <scope>NUCLEOTIDE SEQUENCE</scope>
    <source>
        <strain evidence="1">AVDCRST_MAG84</strain>
    </source>
</reference>
<sequence length="44" mass="5219">MFIAEFDPACFRGLFHTQTLAILKFDHETLMSSSHKKNFYGQFY</sequence>
<dbReference type="EMBL" id="CADCTZ010000434">
    <property type="protein sequence ID" value="CAA9342737.1"/>
    <property type="molecule type" value="Genomic_DNA"/>
</dbReference>
<proteinExistence type="predicted"/>
<evidence type="ECO:0000313" key="1">
    <source>
        <dbReference type="EMBL" id="CAA9342737.1"/>
    </source>
</evidence>